<dbReference type="SUPFAM" id="SSF51556">
    <property type="entry name" value="Metallo-dependent hydrolases"/>
    <property type="match status" value="1"/>
</dbReference>
<dbReference type="Gene3D" id="3.30.1490.130">
    <property type="entry name" value="D-aminoacylase. Domain 3"/>
    <property type="match status" value="1"/>
</dbReference>
<evidence type="ECO:0000259" key="2">
    <source>
        <dbReference type="Pfam" id="PF07969"/>
    </source>
</evidence>
<evidence type="ECO:0000313" key="3">
    <source>
        <dbReference type="EMBL" id="QHT71602.1"/>
    </source>
</evidence>
<dbReference type="AlphaFoldDB" id="A0A6C0GW86"/>
<proteinExistence type="predicted"/>
<evidence type="ECO:0000313" key="4">
    <source>
        <dbReference type="Proteomes" id="UP000480178"/>
    </source>
</evidence>
<dbReference type="CDD" id="cd01297">
    <property type="entry name" value="D-aminoacylase"/>
    <property type="match status" value="1"/>
</dbReference>
<feature type="signal peptide" evidence="1">
    <location>
        <begin position="1"/>
        <end position="25"/>
    </location>
</feature>
<reference evidence="3 4" key="1">
    <citation type="submission" date="2020-01" db="EMBL/GenBank/DDBJ databases">
        <authorList>
            <person name="Kim M.K."/>
        </authorList>
    </citation>
    <scope>NUCLEOTIDE SEQUENCE [LARGE SCALE GENOMIC DNA]</scope>
    <source>
        <strain evidence="3 4">172606-1</strain>
    </source>
</reference>
<protein>
    <submittedName>
        <fullName evidence="3">D-aminoacylase</fullName>
    </submittedName>
</protein>
<accession>A0A6C0GW86</accession>
<evidence type="ECO:0000256" key="1">
    <source>
        <dbReference type="SAM" id="SignalP"/>
    </source>
</evidence>
<sequence length="533" mass="58093">MTNRQVLYFINSVLLLSLLIFTTCAKQGSVHSSTYDILIKQARIADGTGNPWYYSDVAIKDGMIVKVEPSIQGKASQVIDARNRMLTPGFIDVHAHAENVFELSSERFIRMGVTTLVTGNCGSSVTDVDSFLNLTQHKHIPLNIATLIGHNSVRRSVMGEISRQPTANELAQMEKLVGKAMQQGAVGFSTGLIYVPGTYAKTDEVIALAKVASKYGGIYASHIRNEGNGVMEAIGEAIQIGEAAQMPVEISHFKISSKALWGSSDQTINLVSEARRKGLQVTIDQYAYTASSTRLSSNLIPSWVLAGGFETAKERINQPDTLKQIVEAMKNGIGESSHTDYSYAVVANFKSDTTYNGKSIPQVTYGLKGDSTLDNQIRVILDMYLAGDAQMVYHSMGEPDVERIMQEPFTMIASDAGPGNLGVGVPHPRGYGNNARVLARYVREKKLLPFEDAIRKMSSLPAQTFGLKNRGYIREGYAADLLLIDENLVTDQATFGQPHQYATGIDYVIVNGKPVISAGKLTGELPGQSIRKK</sequence>
<dbReference type="RefSeq" id="WP_162447537.1">
    <property type="nucleotide sequence ID" value="NZ_CP048222.1"/>
</dbReference>
<dbReference type="Gene3D" id="3.20.20.140">
    <property type="entry name" value="Metal-dependent hydrolases"/>
    <property type="match status" value="1"/>
</dbReference>
<dbReference type="EMBL" id="CP048222">
    <property type="protein sequence ID" value="QHT71602.1"/>
    <property type="molecule type" value="Genomic_DNA"/>
</dbReference>
<keyword evidence="1" id="KW-0732">Signal</keyword>
<dbReference type="GO" id="GO:0016811">
    <property type="term" value="F:hydrolase activity, acting on carbon-nitrogen (but not peptide) bonds, in linear amides"/>
    <property type="evidence" value="ECO:0007669"/>
    <property type="project" value="InterPro"/>
</dbReference>
<dbReference type="InterPro" id="IPR023100">
    <property type="entry name" value="D-aminoacylase_insert_dom_sf"/>
</dbReference>
<dbReference type="InterPro" id="IPR013108">
    <property type="entry name" value="Amidohydro_3"/>
</dbReference>
<dbReference type="KEGG" id="rhoz:GXP67_35515"/>
<dbReference type="Pfam" id="PF07969">
    <property type="entry name" value="Amidohydro_3"/>
    <property type="match status" value="2"/>
</dbReference>
<feature type="chain" id="PRO_5025635417" evidence="1">
    <location>
        <begin position="26"/>
        <end position="533"/>
    </location>
</feature>
<dbReference type="PANTHER" id="PTHR11647">
    <property type="entry name" value="HYDRANTOINASE/DIHYDROPYRIMIDINASE FAMILY MEMBER"/>
    <property type="match status" value="1"/>
</dbReference>
<dbReference type="InterPro" id="IPR032466">
    <property type="entry name" value="Metal_Hydrolase"/>
</dbReference>
<feature type="domain" description="Amidohydrolase 3" evidence="2">
    <location>
        <begin position="399"/>
        <end position="516"/>
    </location>
</feature>
<feature type="domain" description="Amidohydrolase 3" evidence="2">
    <location>
        <begin position="77"/>
        <end position="221"/>
    </location>
</feature>
<dbReference type="SUPFAM" id="SSF51338">
    <property type="entry name" value="Composite domain of metallo-dependent hydrolases"/>
    <property type="match status" value="1"/>
</dbReference>
<name>A0A6C0GW86_9BACT</name>
<gene>
    <name evidence="3" type="ORF">GXP67_35515</name>
</gene>
<dbReference type="InterPro" id="IPR011059">
    <property type="entry name" value="Metal-dep_hydrolase_composite"/>
</dbReference>
<organism evidence="3 4">
    <name type="scientific">Rhodocytophaga rosea</name>
    <dbReference type="NCBI Taxonomy" id="2704465"/>
    <lineage>
        <taxon>Bacteria</taxon>
        <taxon>Pseudomonadati</taxon>
        <taxon>Bacteroidota</taxon>
        <taxon>Cytophagia</taxon>
        <taxon>Cytophagales</taxon>
        <taxon>Rhodocytophagaceae</taxon>
        <taxon>Rhodocytophaga</taxon>
    </lineage>
</organism>
<dbReference type="PANTHER" id="PTHR11647:SF1">
    <property type="entry name" value="COLLAPSIN RESPONSE MEDIATOR PROTEIN"/>
    <property type="match status" value="1"/>
</dbReference>
<dbReference type="InterPro" id="IPR050378">
    <property type="entry name" value="Metallo-dep_Hydrolases_sf"/>
</dbReference>
<keyword evidence="4" id="KW-1185">Reference proteome</keyword>
<dbReference type="Proteomes" id="UP000480178">
    <property type="component" value="Chromosome"/>
</dbReference>
<dbReference type="Gene3D" id="2.30.40.10">
    <property type="entry name" value="Urease, subunit C, domain 1"/>
    <property type="match status" value="1"/>
</dbReference>